<evidence type="ECO:0000313" key="2">
    <source>
        <dbReference type="EMBL" id="MBB3891993.1"/>
    </source>
</evidence>
<dbReference type="InterPro" id="IPR009725">
    <property type="entry name" value="3_dmu_93_MTrfase"/>
</dbReference>
<evidence type="ECO:0000313" key="3">
    <source>
        <dbReference type="Proteomes" id="UP000530564"/>
    </source>
</evidence>
<dbReference type="GO" id="GO:0032259">
    <property type="term" value="P:methylation"/>
    <property type="evidence" value="ECO:0007669"/>
    <property type="project" value="UniProtKB-KW"/>
</dbReference>
<keyword evidence="2" id="KW-0808">Transferase</keyword>
<reference evidence="2 3" key="1">
    <citation type="submission" date="2020-08" db="EMBL/GenBank/DDBJ databases">
        <title>Genomic Encyclopedia of Type Strains, Phase IV (KMG-IV): sequencing the most valuable type-strain genomes for metagenomic binning, comparative biology and taxonomic classification.</title>
        <authorList>
            <person name="Goeker M."/>
        </authorList>
    </citation>
    <scope>NUCLEOTIDE SEQUENCE [LARGE SCALE GENOMIC DNA]</scope>
    <source>
        <strain evidence="2 3">DSM 21793</strain>
    </source>
</reference>
<keyword evidence="2" id="KW-0830">Ubiquinone</keyword>
<dbReference type="Proteomes" id="UP000530564">
    <property type="component" value="Unassembled WGS sequence"/>
</dbReference>
<dbReference type="PIRSF" id="PIRSF021700">
    <property type="entry name" value="3_dmu_93_MTrfase"/>
    <property type="match status" value="1"/>
</dbReference>
<dbReference type="PANTHER" id="PTHR33990:SF2">
    <property type="entry name" value="PHNB-LIKE DOMAIN-CONTAINING PROTEIN"/>
    <property type="match status" value="1"/>
</dbReference>
<organism evidence="2 3">
    <name type="scientific">Phenylobacterium haematophilum</name>
    <dbReference type="NCBI Taxonomy" id="98513"/>
    <lineage>
        <taxon>Bacteria</taxon>
        <taxon>Pseudomonadati</taxon>
        <taxon>Pseudomonadota</taxon>
        <taxon>Alphaproteobacteria</taxon>
        <taxon>Caulobacterales</taxon>
        <taxon>Caulobacteraceae</taxon>
        <taxon>Phenylobacterium</taxon>
    </lineage>
</organism>
<accession>A0A840A2T2</accession>
<name>A0A840A2T2_9CAUL</name>
<keyword evidence="3" id="KW-1185">Reference proteome</keyword>
<sequence>MHKIHPFLWFDGQAHEAAELYVSLFPNSKIVSTTRYPPGSPGGMDGQVMTVEFELDGQRFTALNGGPHFKFNEAVSFVIDCEDQAEVDRYWDGLIAGGGAPSQCAWLKDRFGVSWQVVPKALPRLMSDPDPAKAGRVVQAMLKMSKIIVADLEAAHAG</sequence>
<dbReference type="GO" id="GO:0008168">
    <property type="term" value="F:methyltransferase activity"/>
    <property type="evidence" value="ECO:0007669"/>
    <property type="project" value="UniProtKB-KW"/>
</dbReference>
<proteinExistence type="predicted"/>
<dbReference type="SUPFAM" id="SSF54593">
    <property type="entry name" value="Glyoxalase/Bleomycin resistance protein/Dihydroxybiphenyl dioxygenase"/>
    <property type="match status" value="1"/>
</dbReference>
<comment type="caution">
    <text evidence="2">The sequence shown here is derived from an EMBL/GenBank/DDBJ whole genome shotgun (WGS) entry which is preliminary data.</text>
</comment>
<dbReference type="InterPro" id="IPR029068">
    <property type="entry name" value="Glyas_Bleomycin-R_OHBP_Dase"/>
</dbReference>
<dbReference type="RefSeq" id="WP_183773578.1">
    <property type="nucleotide sequence ID" value="NZ_JACIDK010000003.1"/>
</dbReference>
<gene>
    <name evidence="2" type="ORF">GGQ61_002721</name>
</gene>
<dbReference type="PANTHER" id="PTHR33990">
    <property type="entry name" value="PROTEIN YJDN-RELATED"/>
    <property type="match status" value="1"/>
</dbReference>
<feature type="domain" description="PhnB-like" evidence="1">
    <location>
        <begin position="3"/>
        <end position="118"/>
    </location>
</feature>
<dbReference type="AlphaFoldDB" id="A0A840A2T2"/>
<dbReference type="CDD" id="cd06588">
    <property type="entry name" value="PhnB_like"/>
    <property type="match status" value="1"/>
</dbReference>
<protein>
    <submittedName>
        <fullName evidence="2">Putative 3-demethylubiquinone-9 3-methyltransferase (Glyoxalase superfamily)</fullName>
    </submittedName>
</protein>
<dbReference type="InterPro" id="IPR028973">
    <property type="entry name" value="PhnB-like"/>
</dbReference>
<dbReference type="Pfam" id="PF06983">
    <property type="entry name" value="3-dmu-9_3-mt"/>
    <property type="match status" value="1"/>
</dbReference>
<evidence type="ECO:0000259" key="1">
    <source>
        <dbReference type="Pfam" id="PF06983"/>
    </source>
</evidence>
<dbReference type="Gene3D" id="3.10.180.10">
    <property type="entry name" value="2,3-Dihydroxybiphenyl 1,2-Dioxygenase, domain 1"/>
    <property type="match status" value="1"/>
</dbReference>
<dbReference type="EMBL" id="JACIDK010000003">
    <property type="protein sequence ID" value="MBB3891993.1"/>
    <property type="molecule type" value="Genomic_DNA"/>
</dbReference>
<keyword evidence="2" id="KW-0489">Methyltransferase</keyword>